<dbReference type="NCBIfam" id="TIGR02494">
    <property type="entry name" value="PFLE_PFLC"/>
    <property type="match status" value="1"/>
</dbReference>
<evidence type="ECO:0000259" key="10">
    <source>
        <dbReference type="PROSITE" id="PS51379"/>
    </source>
</evidence>
<dbReference type="InterPro" id="IPR058240">
    <property type="entry name" value="rSAM_sf"/>
</dbReference>
<dbReference type="PROSITE" id="PS51918">
    <property type="entry name" value="RADICAL_SAM"/>
    <property type="match status" value="1"/>
</dbReference>
<comment type="similarity">
    <text evidence="2">Belongs to the organic radical-activating enzymes family.</text>
</comment>
<protein>
    <submittedName>
        <fullName evidence="12">Pyruvate formate-lyase-activating enzyme</fullName>
        <ecNumber evidence="12">1.97.1.-</ecNumber>
        <ecNumber evidence="12">1.97.1.4</ecNumber>
    </submittedName>
</protein>
<keyword evidence="3" id="KW-0004">4Fe-4S</keyword>
<dbReference type="EC" id="1.97.1.-" evidence="12"/>
<dbReference type="PANTHER" id="PTHR30352:SF4">
    <property type="entry name" value="PYRUVATE FORMATE-LYASE 2-ACTIVATING ENZYME"/>
    <property type="match status" value="1"/>
</dbReference>
<feature type="domain" description="Radical SAM core" evidence="11">
    <location>
        <begin position="16"/>
        <end position="296"/>
    </location>
</feature>
<keyword evidence="6 12" id="KW-0560">Oxidoreductase</keyword>
<gene>
    <name evidence="12" type="primary">csdA</name>
    <name evidence="12" type="ORF">ERS852568_00856</name>
</gene>
<evidence type="ECO:0000256" key="5">
    <source>
        <dbReference type="ARBA" id="ARBA00022723"/>
    </source>
</evidence>
<dbReference type="GO" id="GO:0046872">
    <property type="term" value="F:metal ion binding"/>
    <property type="evidence" value="ECO:0007669"/>
    <property type="project" value="UniProtKB-KW"/>
</dbReference>
<dbReference type="PROSITE" id="PS51379">
    <property type="entry name" value="4FE4S_FER_2"/>
    <property type="match status" value="2"/>
</dbReference>
<evidence type="ECO:0000259" key="11">
    <source>
        <dbReference type="PROSITE" id="PS51918"/>
    </source>
</evidence>
<dbReference type="InterPro" id="IPR001989">
    <property type="entry name" value="Radical_activat_CS"/>
</dbReference>
<dbReference type="AlphaFoldDB" id="A0A174RCC6"/>
<dbReference type="RefSeq" id="WP_055206858.1">
    <property type="nucleotide sequence ID" value="NZ_CZBO01000001.1"/>
</dbReference>
<dbReference type="SUPFAM" id="SSF102114">
    <property type="entry name" value="Radical SAM enzymes"/>
    <property type="match status" value="1"/>
</dbReference>
<sequence>MKDKGIIFNIQKFSIHDGPGIRTTVFFKGCPLRCKWCSNPESQLDSVQILWDQSKCSKCKTCISVCNQNAINLIDNRITINAQKCIGCLQCVSNCPNESLKNEGEYKKVEEILNKCLQDKDFYEESNGGVTISGGEGMSQPTFLKELVAALKKENIHVAIETTGYIGHEVFKELSILFDLLLFDVKHYDSDKHFEGTGVYNDLIVQNLKWAIENGINILPRIPVIPDFNSSLEDASKIADLLNDVGAKSVQLLPFHQFGEKKYDMLNKVYTLKNTKALHPEDLKNYQEVFINKGIDCFF</sequence>
<evidence type="ECO:0000256" key="9">
    <source>
        <dbReference type="ARBA" id="ARBA00047365"/>
    </source>
</evidence>
<feature type="domain" description="4Fe-4S ferredoxin-type" evidence="10">
    <location>
        <begin position="47"/>
        <end position="75"/>
    </location>
</feature>
<keyword evidence="12" id="KW-0456">Lyase</keyword>
<dbReference type="PANTHER" id="PTHR30352">
    <property type="entry name" value="PYRUVATE FORMATE-LYASE-ACTIVATING ENZYME"/>
    <property type="match status" value="1"/>
</dbReference>
<evidence type="ECO:0000256" key="7">
    <source>
        <dbReference type="ARBA" id="ARBA00023004"/>
    </source>
</evidence>
<dbReference type="SFLD" id="SFLDG01066">
    <property type="entry name" value="organic_radical-activating_enz"/>
    <property type="match status" value="1"/>
</dbReference>
<proteinExistence type="inferred from homology"/>
<dbReference type="InterPro" id="IPR012839">
    <property type="entry name" value="Organic_radical_activase"/>
</dbReference>
<comment type="catalytic activity">
    <reaction evidence="9">
        <text>glycyl-[protein] + reduced [flavodoxin] + S-adenosyl-L-methionine = glycin-2-yl radical-[protein] + semiquinone [flavodoxin] + 5'-deoxyadenosine + L-methionine + H(+)</text>
        <dbReference type="Rhea" id="RHEA:61976"/>
        <dbReference type="Rhea" id="RHEA-COMP:10622"/>
        <dbReference type="Rhea" id="RHEA-COMP:14480"/>
        <dbReference type="Rhea" id="RHEA-COMP:15993"/>
        <dbReference type="Rhea" id="RHEA-COMP:15994"/>
        <dbReference type="ChEBI" id="CHEBI:15378"/>
        <dbReference type="ChEBI" id="CHEBI:17319"/>
        <dbReference type="ChEBI" id="CHEBI:29947"/>
        <dbReference type="ChEBI" id="CHEBI:32722"/>
        <dbReference type="ChEBI" id="CHEBI:57618"/>
        <dbReference type="ChEBI" id="CHEBI:57844"/>
        <dbReference type="ChEBI" id="CHEBI:59789"/>
        <dbReference type="ChEBI" id="CHEBI:140311"/>
    </reaction>
</comment>
<dbReference type="InterPro" id="IPR040074">
    <property type="entry name" value="BssD/PflA/YjjW"/>
</dbReference>
<dbReference type="Pfam" id="PF04055">
    <property type="entry name" value="Radical_SAM"/>
    <property type="match status" value="1"/>
</dbReference>
<name>A0A174RCC6_9CLOT</name>
<dbReference type="GO" id="GO:0043365">
    <property type="term" value="F:[formate-C-acetyltransferase]-activating enzyme activity"/>
    <property type="evidence" value="ECO:0007669"/>
    <property type="project" value="UniProtKB-EC"/>
</dbReference>
<dbReference type="EMBL" id="CZBO01000001">
    <property type="protein sequence ID" value="CUP80179.1"/>
    <property type="molecule type" value="Genomic_DNA"/>
</dbReference>
<dbReference type="SUPFAM" id="SSF54862">
    <property type="entry name" value="4Fe-4S ferredoxins"/>
    <property type="match status" value="1"/>
</dbReference>
<evidence type="ECO:0000256" key="2">
    <source>
        <dbReference type="ARBA" id="ARBA00009777"/>
    </source>
</evidence>
<keyword evidence="12" id="KW-0670">Pyruvate</keyword>
<dbReference type="InterPro" id="IPR017900">
    <property type="entry name" value="4Fe4S_Fe_S_CS"/>
</dbReference>
<evidence type="ECO:0000256" key="3">
    <source>
        <dbReference type="ARBA" id="ARBA00022485"/>
    </source>
</evidence>
<keyword evidence="5" id="KW-0479">Metal-binding</keyword>
<organism evidence="12 13">
    <name type="scientific">Clostridium baratii</name>
    <dbReference type="NCBI Taxonomy" id="1561"/>
    <lineage>
        <taxon>Bacteria</taxon>
        <taxon>Bacillati</taxon>
        <taxon>Bacillota</taxon>
        <taxon>Clostridia</taxon>
        <taxon>Eubacteriales</taxon>
        <taxon>Clostridiaceae</taxon>
        <taxon>Clostridium</taxon>
    </lineage>
</organism>
<accession>A0A174RCC6</accession>
<dbReference type="InterPro" id="IPR007197">
    <property type="entry name" value="rSAM"/>
</dbReference>
<reference evidence="12 13" key="1">
    <citation type="submission" date="2015-09" db="EMBL/GenBank/DDBJ databases">
        <authorList>
            <consortium name="Pathogen Informatics"/>
        </authorList>
    </citation>
    <scope>NUCLEOTIDE SEQUENCE [LARGE SCALE GENOMIC DNA]</scope>
    <source>
        <strain evidence="12 13">2789STDY5834956</strain>
    </source>
</reference>
<dbReference type="Gene3D" id="3.20.20.70">
    <property type="entry name" value="Aldolase class I"/>
    <property type="match status" value="1"/>
</dbReference>
<keyword evidence="4" id="KW-0949">S-adenosyl-L-methionine</keyword>
<dbReference type="GO" id="GO:0016829">
    <property type="term" value="F:lyase activity"/>
    <property type="evidence" value="ECO:0007669"/>
    <property type="project" value="UniProtKB-KW"/>
</dbReference>
<evidence type="ECO:0000256" key="6">
    <source>
        <dbReference type="ARBA" id="ARBA00023002"/>
    </source>
</evidence>
<dbReference type="Pfam" id="PF00037">
    <property type="entry name" value="Fer4"/>
    <property type="match status" value="1"/>
</dbReference>
<evidence type="ECO:0000313" key="13">
    <source>
        <dbReference type="Proteomes" id="UP000095563"/>
    </source>
</evidence>
<dbReference type="SFLD" id="SFLDS00029">
    <property type="entry name" value="Radical_SAM"/>
    <property type="match status" value="1"/>
</dbReference>
<dbReference type="InterPro" id="IPR017896">
    <property type="entry name" value="4Fe4S_Fe-S-bd"/>
</dbReference>
<dbReference type="GO" id="GO:0051539">
    <property type="term" value="F:4 iron, 4 sulfur cluster binding"/>
    <property type="evidence" value="ECO:0007669"/>
    <property type="project" value="UniProtKB-KW"/>
</dbReference>
<evidence type="ECO:0000256" key="4">
    <source>
        <dbReference type="ARBA" id="ARBA00022691"/>
    </source>
</evidence>
<dbReference type="EC" id="1.97.1.4" evidence="12"/>
<feature type="domain" description="4Fe-4S ferredoxin-type" evidence="10">
    <location>
        <begin position="76"/>
        <end position="105"/>
    </location>
</feature>
<evidence type="ECO:0000256" key="8">
    <source>
        <dbReference type="ARBA" id="ARBA00023014"/>
    </source>
</evidence>
<dbReference type="PROSITE" id="PS00198">
    <property type="entry name" value="4FE4S_FER_1"/>
    <property type="match status" value="1"/>
</dbReference>
<dbReference type="Gene3D" id="3.30.70.20">
    <property type="match status" value="1"/>
</dbReference>
<dbReference type="PIRSF" id="PIRSF000371">
    <property type="entry name" value="PFL_act_enz"/>
    <property type="match status" value="1"/>
</dbReference>
<dbReference type="Proteomes" id="UP000095563">
    <property type="component" value="Unassembled WGS sequence"/>
</dbReference>
<evidence type="ECO:0000256" key="1">
    <source>
        <dbReference type="ARBA" id="ARBA00001966"/>
    </source>
</evidence>
<dbReference type="PROSITE" id="PS01087">
    <property type="entry name" value="RADICAL_ACTIVATING"/>
    <property type="match status" value="1"/>
</dbReference>
<comment type="cofactor">
    <cofactor evidence="1">
        <name>[4Fe-4S] cluster</name>
        <dbReference type="ChEBI" id="CHEBI:49883"/>
    </cofactor>
</comment>
<keyword evidence="8" id="KW-0411">Iron-sulfur</keyword>
<evidence type="ECO:0000313" key="12">
    <source>
        <dbReference type="EMBL" id="CUP80179.1"/>
    </source>
</evidence>
<dbReference type="SFLD" id="SFLDG01118">
    <property type="entry name" value="activating_enzymes__group_2"/>
    <property type="match status" value="1"/>
</dbReference>
<keyword evidence="7" id="KW-0408">Iron</keyword>
<dbReference type="InterPro" id="IPR034457">
    <property type="entry name" value="Organic_radical-activating"/>
</dbReference>
<dbReference type="InterPro" id="IPR013785">
    <property type="entry name" value="Aldolase_TIM"/>
</dbReference>